<dbReference type="Pfam" id="PF01535">
    <property type="entry name" value="PPR"/>
    <property type="match status" value="2"/>
</dbReference>
<dbReference type="AlphaFoldDB" id="A0A7J6EZI8"/>
<accession>A0A7J6EZI8</accession>
<proteinExistence type="predicted"/>
<keyword evidence="1" id="KW-0677">Repeat</keyword>
<evidence type="ECO:0000313" key="4">
    <source>
        <dbReference type="Proteomes" id="UP000525078"/>
    </source>
</evidence>
<gene>
    <name evidence="3" type="ORF">F8388_000433</name>
</gene>
<dbReference type="NCBIfam" id="TIGR00756">
    <property type="entry name" value="PPR"/>
    <property type="match status" value="2"/>
</dbReference>
<dbReference type="PANTHER" id="PTHR47003">
    <property type="entry name" value="OS01G0970900 PROTEIN"/>
    <property type="match status" value="1"/>
</dbReference>
<evidence type="ECO:0000256" key="1">
    <source>
        <dbReference type="ARBA" id="ARBA00022737"/>
    </source>
</evidence>
<sequence>MLIPISNLRALRENLGDFDCSYRRFSSVCCDSEIGDEVENFDDDNDDEKNEVLVVESSADPMEVDRVCKVIDELFELDRNMEAVLDEFFCWAGGKPGFAHDSRTYNSMMSILGKTRQFETLVSMLEEMGEKGLLTMETFMIAIKAFASAKERKKAVEEFDRGWEVVDEMIDLVVPKVMKAKGPVPNMKSYTILIRELCKQGKMREAVEYFDDLIESGNQPDTAVYTCLITGFGNLKNMDMVYELLKRDRERKVAHLMEDSTNALIKLMTSRKMPDEAVGVYKRMGKSGEACKYLKNVREGMKAPNSITTRSPADFSESGKPDILEEWLRK</sequence>
<evidence type="ECO:0008006" key="5">
    <source>
        <dbReference type="Google" id="ProtNLM"/>
    </source>
</evidence>
<dbReference type="GO" id="GO:0008380">
    <property type="term" value="P:RNA splicing"/>
    <property type="evidence" value="ECO:0007669"/>
    <property type="project" value="InterPro"/>
</dbReference>
<dbReference type="Gene3D" id="1.25.40.10">
    <property type="entry name" value="Tetratricopeptide repeat domain"/>
    <property type="match status" value="1"/>
</dbReference>
<dbReference type="EMBL" id="JAATIP010000172">
    <property type="protein sequence ID" value="KAF4363768.1"/>
    <property type="molecule type" value="Genomic_DNA"/>
</dbReference>
<organism evidence="3 4">
    <name type="scientific">Cannabis sativa</name>
    <name type="common">Hemp</name>
    <name type="synonym">Marijuana</name>
    <dbReference type="NCBI Taxonomy" id="3483"/>
    <lineage>
        <taxon>Eukaryota</taxon>
        <taxon>Viridiplantae</taxon>
        <taxon>Streptophyta</taxon>
        <taxon>Embryophyta</taxon>
        <taxon>Tracheophyta</taxon>
        <taxon>Spermatophyta</taxon>
        <taxon>Magnoliopsida</taxon>
        <taxon>eudicotyledons</taxon>
        <taxon>Gunneridae</taxon>
        <taxon>Pentapetalae</taxon>
        <taxon>rosids</taxon>
        <taxon>fabids</taxon>
        <taxon>Rosales</taxon>
        <taxon>Cannabaceae</taxon>
        <taxon>Cannabis</taxon>
    </lineage>
</organism>
<dbReference type="InterPro" id="IPR044578">
    <property type="entry name" value="BIR6-like"/>
</dbReference>
<comment type="caution">
    <text evidence="3">The sequence shown here is derived from an EMBL/GenBank/DDBJ whole genome shotgun (WGS) entry which is preliminary data.</text>
</comment>
<dbReference type="Pfam" id="PF13041">
    <property type="entry name" value="PPR_2"/>
    <property type="match status" value="1"/>
</dbReference>
<dbReference type="PANTHER" id="PTHR47003:SF11">
    <property type="entry name" value="PPR SUPERFAMILY PROTEIN"/>
    <property type="match status" value="1"/>
</dbReference>
<name>A0A7J6EZI8_CANSA</name>
<protein>
    <recommendedName>
        <fullName evidence="5">Pentatricopeptide repeat-containing protein</fullName>
    </recommendedName>
</protein>
<feature type="repeat" description="PPR" evidence="2">
    <location>
        <begin position="186"/>
        <end position="220"/>
    </location>
</feature>
<evidence type="ECO:0000313" key="3">
    <source>
        <dbReference type="EMBL" id="KAF4363768.1"/>
    </source>
</evidence>
<dbReference type="Proteomes" id="UP000525078">
    <property type="component" value="Unassembled WGS sequence"/>
</dbReference>
<dbReference type="InterPro" id="IPR011990">
    <property type="entry name" value="TPR-like_helical_dom_sf"/>
</dbReference>
<dbReference type="PROSITE" id="PS51375">
    <property type="entry name" value="PPR"/>
    <property type="match status" value="2"/>
</dbReference>
<evidence type="ECO:0000256" key="2">
    <source>
        <dbReference type="PROSITE-ProRule" id="PRU00708"/>
    </source>
</evidence>
<dbReference type="InterPro" id="IPR002885">
    <property type="entry name" value="PPR_rpt"/>
</dbReference>
<feature type="repeat" description="PPR" evidence="2">
    <location>
        <begin position="101"/>
        <end position="135"/>
    </location>
</feature>
<reference evidence="3 4" key="1">
    <citation type="journal article" date="2020" name="bioRxiv">
        <title>Sequence and annotation of 42 cannabis genomes reveals extensive copy number variation in cannabinoid synthesis and pathogen resistance genes.</title>
        <authorList>
            <person name="Mckernan K.J."/>
            <person name="Helbert Y."/>
            <person name="Kane L.T."/>
            <person name="Ebling H."/>
            <person name="Zhang L."/>
            <person name="Liu B."/>
            <person name="Eaton Z."/>
            <person name="Mclaughlin S."/>
            <person name="Kingan S."/>
            <person name="Baybayan P."/>
            <person name="Concepcion G."/>
            <person name="Jordan M."/>
            <person name="Riva A."/>
            <person name="Barbazuk W."/>
            <person name="Harkins T."/>
        </authorList>
    </citation>
    <scope>NUCLEOTIDE SEQUENCE [LARGE SCALE GENOMIC DNA]</scope>
    <source>
        <strain evidence="4">cv. Jamaican Lion 4</strain>
        <tissue evidence="3">Leaf</tissue>
    </source>
</reference>